<proteinExistence type="predicted"/>
<dbReference type="HOGENOM" id="CLU_342846_0_0_5"/>
<accession>A3SL29</accession>
<sequence>MDHPLERPRPEHRVIALIGQPFARRIVEIERDLPRRQPFEQTPHLDRDDPGHILALEPVKDDRLVEPVEELGPEMRPHRIHHVALGVAGIGPVGQLAQRLRPKVRSQDDQRLLEIHGAALTIGQHAIIEHLQQHVEHIRVGLFHLVEQHHLIGSAPHRLGEDTALVIADIARRRADQTGHRMFLHELRHVDAHHGAVVVKEELGHRLGELGLADTGRPEEQERAQRPVLVIEPGARPAHRIGHGLHRLVLADHPTMQVLFHPQKLLALALEHLCRRNPGPAFDHLRDLLGPHRLFDHDAIGLGTLGLRQLLFQPRNHAIAELTRLGEITLALGMVELYPRPVELFLEVPRPGELVPLGLPLRGHLARSLLQIRQLFLELLETVLRRDIILFLERLRFDLLLQDLTVERVKLFGLAVHLHPQPAGGLVHQVDRLVRQEPVGDIAMAERRGGHQGAVRNPHPMVQLVFLLDAAQDADRVLDRRLLHHDGLEPPRQRRVLLHMLAIFIERGGPDTMQLAARQRRLDQIGRIHRAIRFPGPDERVHLVDKENDLARRIRHLVEHGFEPLFEFATVFRPSDERPHVERQQPLVGEALGHIAIDDAQRQPLGDGGLADPRLADEHRVVLGAARQNLHGAANFIVAANDRIDLALVGGPRQVARIFLERLIGVLGAGTVGGAPLADIIDRFIELLRADAAGLERLFRRALDHGKRRQNALDRHETVTRLLGELFGLGKDLAGLLIHIGLARVAGDDRDFRDGDIQGLNHPCRLAARAFDQVARKPLVIIHQCFQYMFGRQLLMAFPHGDRLRCLNKATRPLGELFKVHPNSPL</sequence>
<evidence type="ECO:0000313" key="1">
    <source>
        <dbReference type="EMBL" id="EAP78060.1"/>
    </source>
</evidence>
<dbReference type="eggNOG" id="ENOG5030U67">
    <property type="taxonomic scope" value="Bacteria"/>
</dbReference>
<organism evidence="1 2">
    <name type="scientific">Roseovarius nubinhibens (strain ATCC BAA-591 / DSM 15170 / ISM)</name>
    <dbReference type="NCBI Taxonomy" id="89187"/>
    <lineage>
        <taxon>Bacteria</taxon>
        <taxon>Pseudomonadati</taxon>
        <taxon>Pseudomonadota</taxon>
        <taxon>Alphaproteobacteria</taxon>
        <taxon>Rhodobacterales</taxon>
        <taxon>Roseobacteraceae</taxon>
        <taxon>Roseovarius</taxon>
    </lineage>
</organism>
<protein>
    <submittedName>
        <fullName evidence="1">Uncharacterized protein</fullName>
    </submittedName>
</protein>
<evidence type="ECO:0000313" key="2">
    <source>
        <dbReference type="Proteomes" id="UP000005954"/>
    </source>
</evidence>
<dbReference type="AntiFam" id="ANF00007">
    <property type="entry name" value="Shadow ORF (opposite clpB)"/>
</dbReference>
<name>A3SL29_ROSNI</name>
<dbReference type="Proteomes" id="UP000005954">
    <property type="component" value="Unassembled WGS sequence"/>
</dbReference>
<reference evidence="1 2" key="1">
    <citation type="submission" date="2005-12" db="EMBL/GenBank/DDBJ databases">
        <authorList>
            <person name="Moran M.A."/>
            <person name="Ferriera S."/>
            <person name="Johnson J."/>
            <person name="Kravitz S."/>
            <person name="Halpern A."/>
            <person name="Remington K."/>
            <person name="Beeson K."/>
            <person name="Tran B."/>
            <person name="Rogers Y.-H."/>
            <person name="Friedman R."/>
            <person name="Venter J.C."/>
        </authorList>
    </citation>
    <scope>NUCLEOTIDE SEQUENCE [LARGE SCALE GENOMIC DNA]</scope>
    <source>
        <strain evidence="2">ATCC BAA-591 / DSM 15170 / ISM</strain>
    </source>
</reference>
<dbReference type="EMBL" id="AALY01000001">
    <property type="protein sequence ID" value="EAP78060.1"/>
    <property type="molecule type" value="Genomic_DNA"/>
</dbReference>
<comment type="caution">
    <text evidence="1">The sequence shown here is derived from an EMBL/GenBank/DDBJ whole genome shotgun (WGS) entry which is preliminary data.</text>
</comment>
<gene>
    <name evidence="1" type="ORF">ISM_07185</name>
</gene>
<keyword evidence="2" id="KW-1185">Reference proteome</keyword>
<dbReference type="AlphaFoldDB" id="A3SL29"/>